<dbReference type="STRING" id="4555.A0A368PFQ7"/>
<proteinExistence type="predicted"/>
<dbReference type="InterPro" id="IPR036047">
    <property type="entry name" value="F-box-like_dom_sf"/>
</dbReference>
<dbReference type="PROSITE" id="PS50181">
    <property type="entry name" value="FBOX"/>
    <property type="match status" value="1"/>
</dbReference>
<dbReference type="Pfam" id="PF03478">
    <property type="entry name" value="Beta-prop_KIB1-4"/>
    <property type="match status" value="1"/>
</dbReference>
<dbReference type="FunCoup" id="A0A368PFQ7">
    <property type="interactions" value="1539"/>
</dbReference>
<dbReference type="SUPFAM" id="SSF81383">
    <property type="entry name" value="F-box domain"/>
    <property type="match status" value="1"/>
</dbReference>
<accession>A0A368PFQ7</accession>
<feature type="domain" description="F-box" evidence="1">
    <location>
        <begin position="63"/>
        <end position="112"/>
    </location>
</feature>
<dbReference type="KEGG" id="sita:101773267"/>
<dbReference type="AlphaFoldDB" id="A0A368PFQ7"/>
<dbReference type="OrthoDB" id="723086at2759"/>
<dbReference type="Gene3D" id="1.20.1280.50">
    <property type="match status" value="1"/>
</dbReference>
<dbReference type="EMBL" id="KQ475394">
    <property type="protein sequence ID" value="RCU61667.1"/>
    <property type="molecule type" value="Genomic_DNA"/>
</dbReference>
<evidence type="ECO:0000259" key="1">
    <source>
        <dbReference type="PROSITE" id="PS50181"/>
    </source>
</evidence>
<name>A0A368PFQ7_SETIT</name>
<dbReference type="InParanoid" id="A0A368PFQ7"/>
<evidence type="ECO:0000313" key="2">
    <source>
        <dbReference type="EMBL" id="RCU61667.1"/>
    </source>
</evidence>
<dbReference type="InterPro" id="IPR001810">
    <property type="entry name" value="F-box_dom"/>
</dbReference>
<reference evidence="2" key="1">
    <citation type="journal article" date="2012" name="Nat. Biotechnol.">
        <title>Reference genome sequence of the model plant Setaria.</title>
        <authorList>
            <person name="Bennetzen J.L."/>
            <person name="Schmutz J."/>
            <person name="Wang H."/>
            <person name="Percifield R."/>
            <person name="Hawkins J."/>
            <person name="Pontaroli A.C."/>
            <person name="Estep M."/>
            <person name="Feng L."/>
            <person name="Vaughn J.N."/>
            <person name="Grimwood J."/>
            <person name="Jenkins J."/>
            <person name="Barry K."/>
            <person name="Lindquist E."/>
            <person name="Hellsten U."/>
            <person name="Deshpande S."/>
            <person name="Wang X."/>
            <person name="Wu X."/>
            <person name="Mitros T."/>
            <person name="Triplett J."/>
            <person name="Yang X."/>
            <person name="Ye C.Y."/>
            <person name="Mauro-Herrera M."/>
            <person name="Wang L."/>
            <person name="Li P."/>
            <person name="Sharma M."/>
            <person name="Sharma R."/>
            <person name="Ronald P.C."/>
            <person name="Panaud O."/>
            <person name="Kellogg E.A."/>
            <person name="Brutnell T.P."/>
            <person name="Doust A.N."/>
            <person name="Tuskan G.A."/>
            <person name="Rokhsar D."/>
            <person name="Devos K.M."/>
        </authorList>
    </citation>
    <scope>NUCLEOTIDE SEQUENCE [LARGE SCALE GENOMIC DNA]</scope>
    <source>
        <strain evidence="2">Yugu1</strain>
    </source>
</reference>
<dbReference type="PANTHER" id="PTHR44586">
    <property type="entry name" value="F-BOX DOMAIN CONTAINING PROTEIN, EXPRESSED"/>
    <property type="match status" value="1"/>
</dbReference>
<organism evidence="2">
    <name type="scientific">Setaria italica</name>
    <name type="common">Foxtail millet</name>
    <name type="synonym">Panicum italicum</name>
    <dbReference type="NCBI Taxonomy" id="4555"/>
    <lineage>
        <taxon>Eukaryota</taxon>
        <taxon>Viridiplantae</taxon>
        <taxon>Streptophyta</taxon>
        <taxon>Embryophyta</taxon>
        <taxon>Tracheophyta</taxon>
        <taxon>Spermatophyta</taxon>
        <taxon>Magnoliopsida</taxon>
        <taxon>Liliopsida</taxon>
        <taxon>Poales</taxon>
        <taxon>Poaceae</taxon>
        <taxon>PACMAD clade</taxon>
        <taxon>Panicoideae</taxon>
        <taxon>Panicodae</taxon>
        <taxon>Paniceae</taxon>
        <taxon>Cenchrinae</taxon>
        <taxon>Setaria</taxon>
    </lineage>
</organism>
<dbReference type="InterPro" id="IPR005174">
    <property type="entry name" value="KIB1-4_b-propeller"/>
</dbReference>
<gene>
    <name evidence="2" type="ORF">SETIT_J023500v2</name>
</gene>
<dbReference type="PANTHER" id="PTHR44586:SF23">
    <property type="entry name" value="F-BOX DOMAIN-CONTAINING PROTEIN"/>
    <property type="match status" value="1"/>
</dbReference>
<sequence length="478" mass="54853">MAAFTRAATMNNLFDVVALGPKYLWSLIFRILPKLLGLLVSLMKKFSKDKHFHPPLMELETAIGTLQELPQELLMDIFATLEIPDLIRAGSVCSSWHSAYTCLRNLGTYKKSQTPCLLYTSRSAGENVACLYSLVENRTYKLTLPEPPIRRRLLIGSSNGWLITADERSELHLVNPITGEQVALPSVITIEQVKPITDGSGIIRKYKLSYYCREMDEGRPKIVALDKLREKLYFKAFVFPDHCTRSFFVVLIHHPRFQLSFARLGDDKWTWLPQNTQYRDCMYKAGLLYALTALGEIDAFDLTASTVTMKVIMNKIDRYPYAWKSWYIIWAPWGDLLQVWRSFGVPQYKDADGDVPEDGPAMHWPFFRTTKVTIYEVDLKASALVETKRLSNHILFLGHNNSLCLSADEHPQLKENHAYYTDDRSEPPVALKNVHRDIGVIDLENSSRKKIVSHIWSNWPCPTWITPNLTKMNLAFSK</sequence>
<dbReference type="Pfam" id="PF12937">
    <property type="entry name" value="F-box-like"/>
    <property type="match status" value="1"/>
</dbReference>
<protein>
    <recommendedName>
        <fullName evidence="1">F-box domain-containing protein</fullName>
    </recommendedName>
</protein>
<dbReference type="CDD" id="cd09917">
    <property type="entry name" value="F-box_SF"/>
    <property type="match status" value="1"/>
</dbReference>
<reference evidence="2" key="2">
    <citation type="submission" date="2015-07" db="EMBL/GenBank/DDBJ databases">
        <authorList>
            <person name="Noorani M."/>
        </authorList>
    </citation>
    <scope>NUCLEOTIDE SEQUENCE</scope>
    <source>
        <strain evidence="2">Yugu1</strain>
    </source>
</reference>